<organism evidence="1 2">
    <name type="scientific">Heyndrickxia sporothermodurans</name>
    <dbReference type="NCBI Taxonomy" id="46224"/>
    <lineage>
        <taxon>Bacteria</taxon>
        <taxon>Bacillati</taxon>
        <taxon>Bacillota</taxon>
        <taxon>Bacilli</taxon>
        <taxon>Bacillales</taxon>
        <taxon>Bacillaceae</taxon>
        <taxon>Heyndrickxia</taxon>
    </lineage>
</organism>
<dbReference type="Proteomes" id="UP000595512">
    <property type="component" value="Chromosome"/>
</dbReference>
<reference evidence="1 2" key="1">
    <citation type="submission" date="2020-12" db="EMBL/GenBank/DDBJ databases">
        <title>Taxonomic evaluation of the Bacillus sporothermodurans group of bacteria based on whole genome sequences.</title>
        <authorList>
            <person name="Fiedler G."/>
            <person name="Herbstmann A.-D."/>
            <person name="Doll E."/>
            <person name="Wenning M."/>
            <person name="Brinks E."/>
            <person name="Kabisch J."/>
            <person name="Breitenwieser F."/>
            <person name="Lappann M."/>
            <person name="Boehnlein C."/>
            <person name="Franz C."/>
        </authorList>
    </citation>
    <scope>NUCLEOTIDE SEQUENCE [LARGE SCALE GENOMIC DNA]</scope>
    <source>
        <strain evidence="1 2">DSM 10599</strain>
    </source>
</reference>
<evidence type="ECO:0000313" key="2">
    <source>
        <dbReference type="Proteomes" id="UP000595512"/>
    </source>
</evidence>
<dbReference type="EMBL" id="CP066701">
    <property type="protein sequence ID" value="QQX26232.1"/>
    <property type="molecule type" value="Genomic_DNA"/>
</dbReference>
<sequence>MDYISNDHIDSESLYEWIPTLTEKSTKPPRVILLLTAVFERSMYRYREPHIFRTVHIDVGHLCASVELIARSYGMIVEIFPITQVPVAERLGAELLTEGGMAAVALW</sequence>
<gene>
    <name evidence="1" type="ORF">JGZ69_04930</name>
</gene>
<name>A0AB37HF95_9BACI</name>
<protein>
    <submittedName>
        <fullName evidence="1">Uncharacterized protein</fullName>
    </submittedName>
</protein>
<dbReference type="GO" id="GO:0016491">
    <property type="term" value="F:oxidoreductase activity"/>
    <property type="evidence" value="ECO:0007669"/>
    <property type="project" value="InterPro"/>
</dbReference>
<dbReference type="Gene3D" id="3.40.109.10">
    <property type="entry name" value="NADH Oxidase"/>
    <property type="match status" value="1"/>
</dbReference>
<proteinExistence type="predicted"/>
<dbReference type="InterPro" id="IPR000415">
    <property type="entry name" value="Nitroreductase-like"/>
</dbReference>
<dbReference type="KEGG" id="hspo:JGZ69_04930"/>
<dbReference type="AlphaFoldDB" id="A0AB37HF95"/>
<evidence type="ECO:0000313" key="1">
    <source>
        <dbReference type="EMBL" id="QQX26232.1"/>
    </source>
</evidence>
<dbReference type="RefSeq" id="WP_202299880.1">
    <property type="nucleotide sequence ID" value="NZ_CP066701.1"/>
</dbReference>
<accession>A0AB37HF95</accession>